<name>A0A0M9FY64_LEPPY</name>
<dbReference type="OrthoDB" id="267675at2759"/>
<dbReference type="OMA" id="LWAHEAP"/>
<evidence type="ECO:0000313" key="2">
    <source>
        <dbReference type="EMBL" id="KPA78339.1"/>
    </source>
</evidence>
<feature type="compositionally biased region" description="Basic and acidic residues" evidence="1">
    <location>
        <begin position="188"/>
        <end position="209"/>
    </location>
</feature>
<feature type="compositionally biased region" description="Low complexity" evidence="1">
    <location>
        <begin position="45"/>
        <end position="60"/>
    </location>
</feature>
<dbReference type="VEuPathDB" id="TriTrypDB:LpyrH10_14_1840"/>
<feature type="region of interest" description="Disordered" evidence="1">
    <location>
        <begin position="1"/>
        <end position="65"/>
    </location>
</feature>
<feature type="region of interest" description="Disordered" evidence="1">
    <location>
        <begin position="181"/>
        <end position="213"/>
    </location>
</feature>
<feature type="compositionally biased region" description="Gly residues" evidence="1">
    <location>
        <begin position="20"/>
        <end position="33"/>
    </location>
</feature>
<evidence type="ECO:0000256" key="1">
    <source>
        <dbReference type="SAM" id="MobiDB-lite"/>
    </source>
</evidence>
<feature type="compositionally biased region" description="Basic and acidic residues" evidence="1">
    <location>
        <begin position="410"/>
        <end position="428"/>
    </location>
</feature>
<evidence type="ECO:0000313" key="3">
    <source>
        <dbReference type="Proteomes" id="UP000037923"/>
    </source>
</evidence>
<dbReference type="RefSeq" id="XP_015656777.1">
    <property type="nucleotide sequence ID" value="XM_015804799.1"/>
</dbReference>
<feature type="compositionally biased region" description="Low complexity" evidence="1">
    <location>
        <begin position="518"/>
        <end position="533"/>
    </location>
</feature>
<dbReference type="GeneID" id="26906758"/>
<reference evidence="2 3" key="1">
    <citation type="submission" date="2015-07" db="EMBL/GenBank/DDBJ databases">
        <title>High-quality genome of monoxenous trypanosomatid Leptomonas pyrrhocoris.</title>
        <authorList>
            <person name="Flegontov P."/>
            <person name="Butenko A."/>
            <person name="Firsov S."/>
            <person name="Vlcek C."/>
            <person name="Logacheva M.D."/>
            <person name="Field M."/>
            <person name="Filatov D."/>
            <person name="Flegontova O."/>
            <person name="Gerasimov E."/>
            <person name="Jackson A.P."/>
            <person name="Kelly S."/>
            <person name="Opperdoes F."/>
            <person name="O'Reilly A."/>
            <person name="Votypka J."/>
            <person name="Yurchenko V."/>
            <person name="Lukes J."/>
        </authorList>
    </citation>
    <scope>NUCLEOTIDE SEQUENCE [LARGE SCALE GENOMIC DNA]</scope>
    <source>
        <strain evidence="2">H10</strain>
    </source>
</reference>
<dbReference type="AlphaFoldDB" id="A0A0M9FY64"/>
<comment type="caution">
    <text evidence="2">The sequence shown here is derived from an EMBL/GenBank/DDBJ whole genome shotgun (WGS) entry which is preliminary data.</text>
</comment>
<keyword evidence="3" id="KW-1185">Reference proteome</keyword>
<feature type="region of interest" description="Disordered" evidence="1">
    <location>
        <begin position="398"/>
        <end position="446"/>
    </location>
</feature>
<sequence length="612" mass="63258">MWKTSPAKPSLSQGGRRKAGTGGDGSSGSGGGLSSVALSPPPRLAPLLSVSASPSSSASPTTQRECRFFETARGEGRPPHPRSTLRSSAWADAATDVSLSHATPGVSRVGVVPPLIGFTPTNSSTSCGSSHSRNNGVPSSATLWRMGTAHPHPPHLAALPVHRPWPVELCWRRSKPLTRHLTTTRTATEVRERKAHRQSKDSREGRAESSPRALVPNGDVALKQVETHVVDAGHSRAGSYTPARAGAVAPGKCPSLFPSRLSSSQPAPEPPCCRTEVNAPVSVAQPSMKADRDSGVDALTSPAALAVDLSTEDARVLPAPCAATEAPFASATAFLFRVEALQSDYAQAHQLPQLFAEMVQDLAMAQPLSSAPDGADSGVVAQWMQHWFRNRYDRCEARPEWPSSPPVRRALRDAPLHSATKKEEKDSLSARPGEPPQRSKRTSATLSTATSAVFSAASSSSNHRFVPLTVQPAGTAVTVASSRNSPIDDASLCASLNSADATHNEHPPLALRPPPPLSSASTSASSSQHSSAAGMPKAANSKSPPTSASAAHARRLPRPISHSVVNAAKISGAGNAGGAAVAGPGRGPAKSACTVAGLLTSASASEAAHASK</sequence>
<proteinExistence type="predicted"/>
<protein>
    <submittedName>
        <fullName evidence="2">Uncharacterized protein</fullName>
    </submittedName>
</protein>
<feature type="region of interest" description="Disordered" evidence="1">
    <location>
        <begin position="500"/>
        <end position="558"/>
    </location>
</feature>
<dbReference type="EMBL" id="LGTL01000014">
    <property type="protein sequence ID" value="KPA78338.1"/>
    <property type="molecule type" value="Genomic_DNA"/>
</dbReference>
<dbReference type="EMBL" id="LGTL01000014">
    <property type="protein sequence ID" value="KPA78339.1"/>
    <property type="molecule type" value="Genomic_DNA"/>
</dbReference>
<dbReference type="Proteomes" id="UP000037923">
    <property type="component" value="Unassembled WGS sequence"/>
</dbReference>
<accession>A0A0M9FY64</accession>
<dbReference type="RefSeq" id="XP_015656778.1">
    <property type="nucleotide sequence ID" value="XM_015804800.1"/>
</dbReference>
<organism evidence="2 3">
    <name type="scientific">Leptomonas pyrrhocoris</name>
    <name type="common">Firebug parasite</name>
    <dbReference type="NCBI Taxonomy" id="157538"/>
    <lineage>
        <taxon>Eukaryota</taxon>
        <taxon>Discoba</taxon>
        <taxon>Euglenozoa</taxon>
        <taxon>Kinetoplastea</taxon>
        <taxon>Metakinetoplastina</taxon>
        <taxon>Trypanosomatida</taxon>
        <taxon>Trypanosomatidae</taxon>
        <taxon>Leishmaniinae</taxon>
        <taxon>Leptomonas</taxon>
    </lineage>
</organism>
<gene>
    <name evidence="2" type="ORF">ABB37_06469</name>
</gene>
<feature type="compositionally biased region" description="Polar residues" evidence="1">
    <location>
        <begin position="540"/>
        <end position="549"/>
    </location>
</feature>